<keyword evidence="6 11" id="KW-0812">Transmembrane</keyword>
<dbReference type="InterPro" id="IPR029044">
    <property type="entry name" value="Nucleotide-diphossugar_trans"/>
</dbReference>
<dbReference type="GO" id="GO:0005975">
    <property type="term" value="P:carbohydrate metabolic process"/>
    <property type="evidence" value="ECO:0007669"/>
    <property type="project" value="InterPro"/>
</dbReference>
<evidence type="ECO:0000256" key="1">
    <source>
        <dbReference type="ARBA" id="ARBA00004606"/>
    </source>
</evidence>
<evidence type="ECO:0000313" key="15">
    <source>
        <dbReference type="Proteomes" id="UP000308267"/>
    </source>
</evidence>
<evidence type="ECO:0000256" key="11">
    <source>
        <dbReference type="RuleBase" id="RU368121"/>
    </source>
</evidence>
<reference evidence="14 15" key="1">
    <citation type="journal article" date="2019" name="BMC Genomics">
        <title>New insights from Opisthorchis felineus genome: update on genomics of the epidemiologically important liver flukes.</title>
        <authorList>
            <person name="Ershov N.I."/>
            <person name="Mordvinov V.A."/>
            <person name="Prokhortchouk E.B."/>
            <person name="Pakharukova M.Y."/>
            <person name="Gunbin K.V."/>
            <person name="Ustyantsev K."/>
            <person name="Genaev M.A."/>
            <person name="Blinov A.G."/>
            <person name="Mazur A."/>
            <person name="Boulygina E."/>
            <person name="Tsygankova S."/>
            <person name="Khrameeva E."/>
            <person name="Chekanov N."/>
            <person name="Fan G."/>
            <person name="Xiao A."/>
            <person name="Zhang H."/>
            <person name="Xu X."/>
            <person name="Yang H."/>
            <person name="Solovyev V."/>
            <person name="Lee S.M."/>
            <person name="Liu X."/>
            <person name="Afonnikov D.A."/>
            <person name="Skryabin K.G."/>
        </authorList>
    </citation>
    <scope>NUCLEOTIDE SEQUENCE [LARGE SCALE GENOMIC DNA]</scope>
    <source>
        <strain evidence="14">AK-0245</strain>
        <tissue evidence="14">Whole organism</tissue>
    </source>
</reference>
<evidence type="ECO:0000256" key="2">
    <source>
        <dbReference type="ARBA" id="ARBA00004922"/>
    </source>
</evidence>
<proteinExistence type="inferred from homology"/>
<keyword evidence="7 11" id="KW-0735">Signal-anchor</keyword>
<dbReference type="CDD" id="cd00899">
    <property type="entry name" value="b4GalT"/>
    <property type="match status" value="1"/>
</dbReference>
<evidence type="ECO:0000256" key="8">
    <source>
        <dbReference type="ARBA" id="ARBA00022989"/>
    </source>
</evidence>
<evidence type="ECO:0000256" key="7">
    <source>
        <dbReference type="ARBA" id="ARBA00022968"/>
    </source>
</evidence>
<comment type="function">
    <text evidence="11">Catalyses the transfer of galactose onto proteins or lipids.</text>
</comment>
<evidence type="ECO:0000256" key="3">
    <source>
        <dbReference type="ARBA" id="ARBA00005735"/>
    </source>
</evidence>
<feature type="transmembrane region" description="Helical" evidence="11">
    <location>
        <begin position="12"/>
        <end position="30"/>
    </location>
</feature>
<evidence type="ECO:0000256" key="6">
    <source>
        <dbReference type="ARBA" id="ARBA00022692"/>
    </source>
</evidence>
<dbReference type="OrthoDB" id="10016069at2759"/>
<dbReference type="GO" id="GO:0016020">
    <property type="term" value="C:membrane"/>
    <property type="evidence" value="ECO:0007669"/>
    <property type="project" value="UniProtKB-SubCell"/>
</dbReference>
<evidence type="ECO:0000259" key="13">
    <source>
        <dbReference type="Pfam" id="PF13733"/>
    </source>
</evidence>
<dbReference type="PANTHER" id="PTHR19300">
    <property type="entry name" value="BETA-1,4-GALACTOSYLTRANSFERASE"/>
    <property type="match status" value="1"/>
</dbReference>
<dbReference type="Gene3D" id="3.90.550.10">
    <property type="entry name" value="Spore Coat Polysaccharide Biosynthesis Protein SpsA, Chain A"/>
    <property type="match status" value="1"/>
</dbReference>
<evidence type="ECO:0000256" key="9">
    <source>
        <dbReference type="ARBA" id="ARBA00023136"/>
    </source>
</evidence>
<evidence type="ECO:0000256" key="10">
    <source>
        <dbReference type="ARBA" id="ARBA00023180"/>
    </source>
</evidence>
<keyword evidence="9 11" id="KW-0472">Membrane</keyword>
<dbReference type="InterPro" id="IPR003859">
    <property type="entry name" value="Galactosyl_T"/>
</dbReference>
<name>A0A4S2LE64_OPIFE</name>
<dbReference type="EC" id="2.4.1.-" evidence="11"/>
<dbReference type="SUPFAM" id="SSF53448">
    <property type="entry name" value="Nucleotide-diphospho-sugar transferases"/>
    <property type="match status" value="1"/>
</dbReference>
<comment type="similarity">
    <text evidence="3 11">Belongs to the glycosyltransferase 7 family.</text>
</comment>
<comment type="caution">
    <text evidence="14">The sequence shown here is derived from an EMBL/GenBank/DDBJ whole genome shotgun (WGS) entry which is preliminary data.</text>
</comment>
<accession>A0A4S2LE64</accession>
<evidence type="ECO:0000256" key="5">
    <source>
        <dbReference type="ARBA" id="ARBA00022679"/>
    </source>
</evidence>
<dbReference type="STRING" id="147828.A0A4S2LE64"/>
<keyword evidence="10 11" id="KW-0325">Glycoprotein</keyword>
<dbReference type="InterPro" id="IPR027791">
    <property type="entry name" value="Galactosyl_T_C"/>
</dbReference>
<dbReference type="PRINTS" id="PR02050">
    <property type="entry name" value="B14GALTRFASE"/>
</dbReference>
<feature type="domain" description="Galactosyltransferase C-terminal" evidence="12">
    <location>
        <begin position="225"/>
        <end position="301"/>
    </location>
</feature>
<dbReference type="UniPathway" id="UPA00378"/>
<keyword evidence="8 11" id="KW-1133">Transmembrane helix</keyword>
<gene>
    <name evidence="14" type="ORF">CRM22_007855</name>
</gene>
<keyword evidence="4 11" id="KW-0328">Glycosyltransferase</keyword>
<dbReference type="AlphaFoldDB" id="A0A4S2LE64"/>
<evidence type="ECO:0000259" key="12">
    <source>
        <dbReference type="Pfam" id="PF02709"/>
    </source>
</evidence>
<dbReference type="Pfam" id="PF02709">
    <property type="entry name" value="Glyco_transf_7C"/>
    <property type="match status" value="1"/>
</dbReference>
<dbReference type="Proteomes" id="UP000308267">
    <property type="component" value="Unassembled WGS sequence"/>
</dbReference>
<dbReference type="InterPro" id="IPR027995">
    <property type="entry name" value="Galactosyl_T_N"/>
</dbReference>
<keyword evidence="15" id="KW-1185">Reference proteome</keyword>
<dbReference type="Pfam" id="PF13733">
    <property type="entry name" value="Glyco_transf_7N"/>
    <property type="match status" value="1"/>
</dbReference>
<evidence type="ECO:0000256" key="4">
    <source>
        <dbReference type="ARBA" id="ARBA00022676"/>
    </source>
</evidence>
<evidence type="ECO:0000313" key="14">
    <source>
        <dbReference type="EMBL" id="TGZ61693.1"/>
    </source>
</evidence>
<keyword evidence="5 11" id="KW-0808">Transferase</keyword>
<comment type="pathway">
    <text evidence="2 11">Protein modification; protein glycosylation.</text>
</comment>
<comment type="subcellular location">
    <subcellularLocation>
        <location evidence="1">Membrane</location>
        <topology evidence="1">Single-pass type II membrane protein</topology>
    </subcellularLocation>
</comment>
<dbReference type="GO" id="GO:0008378">
    <property type="term" value="F:galactosyltransferase activity"/>
    <property type="evidence" value="ECO:0007669"/>
    <property type="project" value="TreeGrafter"/>
</dbReference>
<protein>
    <recommendedName>
        <fullName evidence="11">Beta-1,4-galactosyltransferase</fullName>
        <ecNumber evidence="11">2.4.1.-</ecNumber>
    </recommendedName>
</protein>
<organism evidence="14 15">
    <name type="scientific">Opisthorchis felineus</name>
    <dbReference type="NCBI Taxonomy" id="147828"/>
    <lineage>
        <taxon>Eukaryota</taxon>
        <taxon>Metazoa</taxon>
        <taxon>Spiralia</taxon>
        <taxon>Lophotrochozoa</taxon>
        <taxon>Platyhelminthes</taxon>
        <taxon>Trematoda</taxon>
        <taxon>Digenea</taxon>
        <taxon>Opisthorchiida</taxon>
        <taxon>Opisthorchiata</taxon>
        <taxon>Opisthorchiidae</taxon>
        <taxon>Opisthorchis</taxon>
    </lineage>
</organism>
<dbReference type="EMBL" id="SJOL01007826">
    <property type="protein sequence ID" value="TGZ61693.1"/>
    <property type="molecule type" value="Genomic_DNA"/>
</dbReference>
<dbReference type="PANTHER" id="PTHR19300:SF57">
    <property type="entry name" value="BETA-1,4-N-ACETYLGALACTOSAMINYLTRANSFERASE"/>
    <property type="match status" value="1"/>
</dbReference>
<sequence>MKLHTRYFTIRLPCMWIVGALQLLIIIWILRQWDVPLVKVLRLVLRQKTTAAQQRIICSPKQRTPQSTQRELNLTVPTWKEVVARHTPGTFIQDAAELCSEKACTPLSSLYHIPTPDTVPPALWRPNNCTSSQAVALLIPYRNRERNLRIFLNNMFSFLCSQQLEYSIIIVEQSDNTTFNRAALFNIGFKESERIRRFDCFILHDVDKLPEDEYLPYHCERNPVHLSGALDTYAYKLPYKTFFGGVSAISRDQMIRIRGLSNKYYGWGGEDDDLAKRLSHMKYKIERHPLEFSRYTSISHEPDKRNEKNPARFGLLKSAEMRMMNDGYPETRYTVTFAGPKLNGLIYWITVKLSADM</sequence>
<dbReference type="GO" id="GO:0005794">
    <property type="term" value="C:Golgi apparatus"/>
    <property type="evidence" value="ECO:0007669"/>
    <property type="project" value="TreeGrafter"/>
</dbReference>
<feature type="domain" description="Galactosyltransferase N-terminal" evidence="13">
    <location>
        <begin position="122"/>
        <end position="220"/>
    </location>
</feature>